<evidence type="ECO:0000313" key="2">
    <source>
        <dbReference type="Proteomes" id="UP000273828"/>
    </source>
</evidence>
<dbReference type="AlphaFoldDB" id="A0A3N6P9R4"/>
<reference evidence="1 2" key="1">
    <citation type="submission" date="2018-10" db="EMBL/GenBank/DDBJ databases">
        <title>Natrarchaeobius chitinivorans gen. nov., sp. nov., and Natrarchaeobius haloalkaliphilus sp. nov., alkaliphilic, chitin-utilizing haloarchaea from hypersaline alkaline lakes.</title>
        <authorList>
            <person name="Sorokin D.Y."/>
            <person name="Elcheninov A.G."/>
            <person name="Kostrikina N.A."/>
            <person name="Bale N.J."/>
            <person name="Sinninghe Damste J.S."/>
            <person name="Khijniak T.V."/>
            <person name="Kublanov I.V."/>
            <person name="Toshchakov S.V."/>
        </authorList>
    </citation>
    <scope>NUCLEOTIDE SEQUENCE [LARGE SCALE GENOMIC DNA]</scope>
    <source>
        <strain evidence="1 2">AArcht-Sl</strain>
    </source>
</reference>
<name>A0A3N6P9R4_9EURY</name>
<evidence type="ECO:0000313" key="1">
    <source>
        <dbReference type="EMBL" id="RQG93015.1"/>
    </source>
</evidence>
<dbReference type="RefSeq" id="WP_165872006.1">
    <property type="nucleotide sequence ID" value="NZ_REFY01000001.1"/>
</dbReference>
<comment type="caution">
    <text evidence="1">The sequence shown here is derived from an EMBL/GenBank/DDBJ whole genome shotgun (WGS) entry which is preliminary data.</text>
</comment>
<accession>A0A3N6P9R4</accession>
<protein>
    <submittedName>
        <fullName evidence="1">Uncharacterized protein</fullName>
    </submittedName>
</protein>
<organism evidence="1 2">
    <name type="scientific">Natrarchaeobius halalkaliphilus</name>
    <dbReference type="NCBI Taxonomy" id="1679091"/>
    <lineage>
        <taxon>Archaea</taxon>
        <taxon>Methanobacteriati</taxon>
        <taxon>Methanobacteriota</taxon>
        <taxon>Stenosarchaea group</taxon>
        <taxon>Halobacteria</taxon>
        <taxon>Halobacteriales</taxon>
        <taxon>Natrialbaceae</taxon>
        <taxon>Natrarchaeobius</taxon>
    </lineage>
</organism>
<dbReference type="EMBL" id="REFY01000001">
    <property type="protein sequence ID" value="RQG93015.1"/>
    <property type="molecule type" value="Genomic_DNA"/>
</dbReference>
<keyword evidence="2" id="KW-1185">Reference proteome</keyword>
<gene>
    <name evidence="1" type="ORF">EA462_02040</name>
</gene>
<dbReference type="Proteomes" id="UP000273828">
    <property type="component" value="Unassembled WGS sequence"/>
</dbReference>
<proteinExistence type="predicted"/>
<sequence length="65" mass="7261">MECCNCNSVGRLEKYQLVLRGEDTLEMTITLCEECVIDFRATDWITVRGGSERATGRSGVEGQET</sequence>